<gene>
    <name evidence="6" type="primary">LOC120270087</name>
</gene>
<evidence type="ECO:0000256" key="2">
    <source>
        <dbReference type="ARBA" id="ARBA00023163"/>
    </source>
</evidence>
<reference evidence="6" key="1">
    <citation type="submission" date="2025-08" db="UniProtKB">
        <authorList>
            <consortium name="RefSeq"/>
        </authorList>
    </citation>
    <scope>IDENTIFICATION</scope>
</reference>
<evidence type="ECO:0000256" key="4">
    <source>
        <dbReference type="SAM" id="MobiDB-lite"/>
    </source>
</evidence>
<dbReference type="InterPro" id="IPR005202">
    <property type="entry name" value="TF_GRAS"/>
</dbReference>
<dbReference type="PROSITE" id="PS50985">
    <property type="entry name" value="GRAS"/>
    <property type="match status" value="1"/>
</dbReference>
<dbReference type="PANTHER" id="PTHR31636">
    <property type="entry name" value="OSJNBA0084A10.13 PROTEIN-RELATED"/>
    <property type="match status" value="1"/>
</dbReference>
<comment type="caution">
    <text evidence="3">Lacks conserved residue(s) required for the propagation of feature annotation.</text>
</comment>
<feature type="region of interest" description="VHIID" evidence="3">
    <location>
        <begin position="137"/>
        <end position="202"/>
    </location>
</feature>
<protein>
    <submittedName>
        <fullName evidence="6">Protein SHORT-ROOT-like isoform X1</fullName>
    </submittedName>
</protein>
<dbReference type="Pfam" id="PF03514">
    <property type="entry name" value="GRAS"/>
    <property type="match status" value="1"/>
</dbReference>
<keyword evidence="2" id="KW-0804">Transcription</keyword>
<feature type="short sequence motif" description="VHIID" evidence="3">
    <location>
        <begin position="168"/>
        <end position="172"/>
    </location>
</feature>
<evidence type="ECO:0000256" key="1">
    <source>
        <dbReference type="ARBA" id="ARBA00023015"/>
    </source>
</evidence>
<comment type="similarity">
    <text evidence="3">Belongs to the GRAS family.</text>
</comment>
<evidence type="ECO:0000256" key="3">
    <source>
        <dbReference type="PROSITE-ProRule" id="PRU01191"/>
    </source>
</evidence>
<dbReference type="GeneID" id="120270087"/>
<keyword evidence="1" id="KW-0805">Transcription regulation</keyword>
<name>A0AB40BZX8_DIOCR</name>
<feature type="region of interest" description="SAW" evidence="3">
    <location>
        <begin position="350"/>
        <end position="429"/>
    </location>
</feature>
<accession>A0AB40BZX8</accession>
<dbReference type="Proteomes" id="UP001515500">
    <property type="component" value="Chromosome 10"/>
</dbReference>
<keyword evidence="5" id="KW-1185">Reference proteome</keyword>
<proteinExistence type="inferred from homology"/>
<organism evidence="5 6">
    <name type="scientific">Dioscorea cayennensis subsp. rotundata</name>
    <name type="common">White Guinea yam</name>
    <name type="synonym">Dioscorea rotundata</name>
    <dbReference type="NCBI Taxonomy" id="55577"/>
    <lineage>
        <taxon>Eukaryota</taxon>
        <taxon>Viridiplantae</taxon>
        <taxon>Streptophyta</taxon>
        <taxon>Embryophyta</taxon>
        <taxon>Tracheophyta</taxon>
        <taxon>Spermatophyta</taxon>
        <taxon>Magnoliopsida</taxon>
        <taxon>Liliopsida</taxon>
        <taxon>Dioscoreales</taxon>
        <taxon>Dioscoreaceae</taxon>
        <taxon>Dioscorea</taxon>
    </lineage>
</organism>
<dbReference type="AlphaFoldDB" id="A0AB40BZX8"/>
<dbReference type="RefSeq" id="XP_039133031.1">
    <property type="nucleotide sequence ID" value="XM_039277097.1"/>
</dbReference>
<feature type="region of interest" description="Disordered" evidence="4">
    <location>
        <begin position="21"/>
        <end position="42"/>
    </location>
</feature>
<sequence length="431" mass="48739">MDITLQAQELHYLTLSQRQYSHEQESMQNPNHHHQQHQITTSQTLESIDPSASGKWAEKLLKECAKAISEKDSGKIHHFLWMLNELASPYGDCDQKLAYYFLQAFFCKATESGERCYKTLISVAEKSHSFESARKVILKFQEVSPWTTFGHVASNGAILEAMDGEAKLHIIDISSTYCTQWPTLLEALATRNDDTPHLRLTVVVTAGTGGSVMKEIGQRMEKFARLMGVPFEFNVVSGFSRLGELKEEDFGVRDDEAVAVNCIGALRKVSVIERSPFIRMLHHLRPKVVTVVEEEADFTSNLDEFMACSEECLRFYSIFFEMLEESFVPTSNERLMLERESSRSILSVLACEGEGGGECERREKGSQWCERLTGDFSPMSFNDDGVDDVKALLRRYRAGWALLPAQGTDATGLYLTWKDEPVVWASAWKPS</sequence>
<evidence type="ECO:0000313" key="5">
    <source>
        <dbReference type="Proteomes" id="UP001515500"/>
    </source>
</evidence>
<evidence type="ECO:0000313" key="6">
    <source>
        <dbReference type="RefSeq" id="XP_039133031.1"/>
    </source>
</evidence>